<keyword evidence="2" id="KW-1185">Reference proteome</keyword>
<dbReference type="RefSeq" id="WP_367954501.1">
    <property type="nucleotide sequence ID" value="NZ_JBDPGJ010000003.1"/>
</dbReference>
<name>A0ABV3SIL4_9HYPH</name>
<accession>A0ABV3SIL4</accession>
<sequence length="78" mass="8515">MLGFVDDIEGNGKTAYPIDHLSKYPAKHCDHTRFFKVGLAGENVRAACSFGTRLSIACDAFGRRKLVDLVKALGDEEA</sequence>
<comment type="caution">
    <text evidence="1">The sequence shown here is derived from an EMBL/GenBank/DDBJ whole genome shotgun (WGS) entry which is preliminary data.</text>
</comment>
<evidence type="ECO:0000313" key="1">
    <source>
        <dbReference type="EMBL" id="MEX0406607.1"/>
    </source>
</evidence>
<gene>
    <name evidence="1" type="ORF">ABGN05_13095</name>
</gene>
<protein>
    <submittedName>
        <fullName evidence="1">Uncharacterized protein</fullName>
    </submittedName>
</protein>
<dbReference type="EMBL" id="JBDPGJ010000003">
    <property type="protein sequence ID" value="MEX0406607.1"/>
    <property type="molecule type" value="Genomic_DNA"/>
</dbReference>
<reference evidence="1 2" key="1">
    <citation type="submission" date="2024-05" db="EMBL/GenBank/DDBJ databases">
        <authorList>
            <person name="Jiang F."/>
        </authorList>
    </citation>
    <scope>NUCLEOTIDE SEQUENCE [LARGE SCALE GENOMIC DNA]</scope>
    <source>
        <strain evidence="1 2">LZ166</strain>
    </source>
</reference>
<organism evidence="1 2">
    <name type="scientific">Aquibium pacificus</name>
    <dbReference type="NCBI Taxonomy" id="3153579"/>
    <lineage>
        <taxon>Bacteria</taxon>
        <taxon>Pseudomonadati</taxon>
        <taxon>Pseudomonadota</taxon>
        <taxon>Alphaproteobacteria</taxon>
        <taxon>Hyphomicrobiales</taxon>
        <taxon>Phyllobacteriaceae</taxon>
        <taxon>Aquibium</taxon>
    </lineage>
</organism>
<dbReference type="Proteomes" id="UP001556692">
    <property type="component" value="Unassembled WGS sequence"/>
</dbReference>
<evidence type="ECO:0000313" key="2">
    <source>
        <dbReference type="Proteomes" id="UP001556692"/>
    </source>
</evidence>
<proteinExistence type="predicted"/>